<organism evidence="2 3">
    <name type="scientific">Brevibacterium celere</name>
    <dbReference type="NCBI Taxonomy" id="225845"/>
    <lineage>
        <taxon>Bacteria</taxon>
        <taxon>Bacillati</taxon>
        <taxon>Actinomycetota</taxon>
        <taxon>Actinomycetes</taxon>
        <taxon>Micrococcales</taxon>
        <taxon>Brevibacteriaceae</taxon>
        <taxon>Brevibacterium</taxon>
    </lineage>
</organism>
<evidence type="ECO:0000313" key="2">
    <source>
        <dbReference type="EMBL" id="RBP68603.1"/>
    </source>
</evidence>
<gene>
    <name evidence="2" type="ORF">DFO65_11727</name>
</gene>
<comment type="caution">
    <text evidence="2">The sequence shown here is derived from an EMBL/GenBank/DDBJ whole genome shotgun (WGS) entry which is preliminary data.</text>
</comment>
<feature type="region of interest" description="Disordered" evidence="1">
    <location>
        <begin position="1"/>
        <end position="30"/>
    </location>
</feature>
<sequence length="89" mass="9556">MPAVPPSAVSSRVGYSTDNSGQDAGPQHNRMTLHTIGGATEMKVASNGQVKVLCCIFRIATVRAGQNVHVIWDYKTVEFVADKCKHLAS</sequence>
<proteinExistence type="predicted"/>
<dbReference type="AlphaFoldDB" id="A0A366ICK1"/>
<dbReference type="Proteomes" id="UP000253509">
    <property type="component" value="Unassembled WGS sequence"/>
</dbReference>
<dbReference type="EMBL" id="QNSB01000017">
    <property type="protein sequence ID" value="RBP68603.1"/>
    <property type="molecule type" value="Genomic_DNA"/>
</dbReference>
<name>A0A366ICK1_9MICO</name>
<reference evidence="2 3" key="1">
    <citation type="submission" date="2018-06" db="EMBL/GenBank/DDBJ databases">
        <title>Freshwater and sediment microbial communities from various areas in North America, analyzing microbe dynamics in response to fracking.</title>
        <authorList>
            <person name="Lamendella R."/>
        </authorList>
    </citation>
    <scope>NUCLEOTIDE SEQUENCE [LARGE SCALE GENOMIC DNA]</scope>
    <source>
        <strain evidence="2 3">3b_TX</strain>
    </source>
</reference>
<evidence type="ECO:0000313" key="3">
    <source>
        <dbReference type="Proteomes" id="UP000253509"/>
    </source>
</evidence>
<keyword evidence="3" id="KW-1185">Reference proteome</keyword>
<protein>
    <submittedName>
        <fullName evidence="2">Uncharacterized protein</fullName>
    </submittedName>
</protein>
<evidence type="ECO:0000256" key="1">
    <source>
        <dbReference type="SAM" id="MobiDB-lite"/>
    </source>
</evidence>
<accession>A0A366ICK1</accession>
<feature type="compositionally biased region" description="Polar residues" evidence="1">
    <location>
        <begin position="8"/>
        <end position="22"/>
    </location>
</feature>